<name>A0A1M7NZY6_9ACTN</name>
<sequence>MKVIAQEAGVGVGTLYRRFPTRDELVEATYRSETARLCEAAPDLLDAMPADRALRHWMGLFVTYMNAKHGMGDALRAILVDEADRMRTRFLLADAIGVLMARGAEDGTLRAEAYDVLMGLGGVALIAGEPDRPALTGRLLDLLLDGLRPGTGGRG</sequence>
<accession>A0A1M7NZY6</accession>
<dbReference type="EMBL" id="FRBI01000020">
    <property type="protein sequence ID" value="SHN09676.1"/>
    <property type="molecule type" value="Genomic_DNA"/>
</dbReference>
<gene>
    <name evidence="6" type="ORF">SAMN05216499_12083</name>
</gene>
<dbReference type="SUPFAM" id="SSF48498">
    <property type="entry name" value="Tetracyclin repressor-like, C-terminal domain"/>
    <property type="match status" value="1"/>
</dbReference>
<dbReference type="PANTHER" id="PTHR30055:SF234">
    <property type="entry name" value="HTH-TYPE TRANSCRIPTIONAL REGULATOR BETI"/>
    <property type="match status" value="1"/>
</dbReference>
<comment type="caution">
    <text evidence="4">Lacks conserved residue(s) required for the propagation of feature annotation.</text>
</comment>
<dbReference type="PROSITE" id="PS50977">
    <property type="entry name" value="HTH_TETR_2"/>
    <property type="match status" value="1"/>
</dbReference>
<dbReference type="InterPro" id="IPR001647">
    <property type="entry name" value="HTH_TetR"/>
</dbReference>
<dbReference type="PANTHER" id="PTHR30055">
    <property type="entry name" value="HTH-TYPE TRANSCRIPTIONAL REGULATOR RUTR"/>
    <property type="match status" value="1"/>
</dbReference>
<keyword evidence="1" id="KW-0805">Transcription regulation</keyword>
<proteinExistence type="predicted"/>
<dbReference type="GO" id="GO:0003700">
    <property type="term" value="F:DNA-binding transcription factor activity"/>
    <property type="evidence" value="ECO:0007669"/>
    <property type="project" value="TreeGrafter"/>
</dbReference>
<dbReference type="InterPro" id="IPR036271">
    <property type="entry name" value="Tet_transcr_reg_TetR-rel_C_sf"/>
</dbReference>
<dbReference type="InterPro" id="IPR050109">
    <property type="entry name" value="HTH-type_TetR-like_transc_reg"/>
</dbReference>
<dbReference type="Proteomes" id="UP000184111">
    <property type="component" value="Unassembled WGS sequence"/>
</dbReference>
<evidence type="ECO:0000313" key="6">
    <source>
        <dbReference type="EMBL" id="SHN09676.1"/>
    </source>
</evidence>
<dbReference type="Pfam" id="PF00440">
    <property type="entry name" value="TetR_N"/>
    <property type="match status" value="1"/>
</dbReference>
<evidence type="ECO:0000256" key="2">
    <source>
        <dbReference type="ARBA" id="ARBA00023125"/>
    </source>
</evidence>
<feature type="domain" description="HTH tetR-type" evidence="5">
    <location>
        <begin position="1"/>
        <end position="37"/>
    </location>
</feature>
<keyword evidence="2 4" id="KW-0238">DNA-binding</keyword>
<evidence type="ECO:0000256" key="1">
    <source>
        <dbReference type="ARBA" id="ARBA00023015"/>
    </source>
</evidence>
<protein>
    <submittedName>
        <fullName evidence="6">Transcriptional regulator, TetR family</fullName>
    </submittedName>
</protein>
<evidence type="ECO:0000259" key="5">
    <source>
        <dbReference type="PROSITE" id="PS50977"/>
    </source>
</evidence>
<evidence type="ECO:0000256" key="3">
    <source>
        <dbReference type="ARBA" id="ARBA00023163"/>
    </source>
</evidence>
<evidence type="ECO:0000313" key="7">
    <source>
        <dbReference type="Proteomes" id="UP000184111"/>
    </source>
</evidence>
<dbReference type="InterPro" id="IPR009057">
    <property type="entry name" value="Homeodomain-like_sf"/>
</dbReference>
<organism evidence="6 7">
    <name type="scientific">Actinacidiphila paucisporea</name>
    <dbReference type="NCBI Taxonomy" id="310782"/>
    <lineage>
        <taxon>Bacteria</taxon>
        <taxon>Bacillati</taxon>
        <taxon>Actinomycetota</taxon>
        <taxon>Actinomycetes</taxon>
        <taxon>Kitasatosporales</taxon>
        <taxon>Streptomycetaceae</taxon>
        <taxon>Actinacidiphila</taxon>
    </lineage>
</organism>
<dbReference type="InterPro" id="IPR049445">
    <property type="entry name" value="TetR_SbtR-like_C"/>
</dbReference>
<dbReference type="SUPFAM" id="SSF46689">
    <property type="entry name" value="Homeodomain-like"/>
    <property type="match status" value="1"/>
</dbReference>
<keyword evidence="7" id="KW-1185">Reference proteome</keyword>
<dbReference type="STRING" id="310782.SAMN05216499_12083"/>
<dbReference type="Pfam" id="PF21597">
    <property type="entry name" value="TetR_C_43"/>
    <property type="match status" value="1"/>
</dbReference>
<reference evidence="6 7" key="1">
    <citation type="submission" date="2016-11" db="EMBL/GenBank/DDBJ databases">
        <authorList>
            <person name="Jaros S."/>
            <person name="Januszkiewicz K."/>
            <person name="Wedrychowicz H."/>
        </authorList>
    </citation>
    <scope>NUCLEOTIDE SEQUENCE [LARGE SCALE GENOMIC DNA]</scope>
    <source>
        <strain evidence="6 7">CGMCC 4.2025</strain>
    </source>
</reference>
<evidence type="ECO:0000256" key="4">
    <source>
        <dbReference type="PROSITE-ProRule" id="PRU00335"/>
    </source>
</evidence>
<dbReference type="Gene3D" id="1.10.357.10">
    <property type="entry name" value="Tetracycline Repressor, domain 2"/>
    <property type="match status" value="1"/>
</dbReference>
<dbReference type="AlphaFoldDB" id="A0A1M7NZY6"/>
<keyword evidence="3" id="KW-0804">Transcription</keyword>
<dbReference type="GO" id="GO:0000976">
    <property type="term" value="F:transcription cis-regulatory region binding"/>
    <property type="evidence" value="ECO:0007669"/>
    <property type="project" value="TreeGrafter"/>
</dbReference>